<dbReference type="EMBL" id="JAACFV010000032">
    <property type="protein sequence ID" value="KAF7510221.1"/>
    <property type="molecule type" value="Genomic_DNA"/>
</dbReference>
<feature type="region of interest" description="Disordered" evidence="1">
    <location>
        <begin position="24"/>
        <end position="92"/>
    </location>
</feature>
<protein>
    <submittedName>
        <fullName evidence="2">Uncharacterized protein</fullName>
    </submittedName>
</protein>
<sequence length="135" mass="15071">MQQFPPPSVIITQQPQQPYLIRTSRLPISNHPYNQTSRPRIQTRTRTQSKSQSATSSEPPSLAAIIAIPPTTNSAKASPLNNQRGHQCSEETQPPAVVTQIVRQERCFLCTAPNTVPAGYRFGNIIRPWEINQVN</sequence>
<name>A0A8H7E7Y3_9EURO</name>
<accession>A0A8H7E7Y3</accession>
<evidence type="ECO:0000313" key="3">
    <source>
        <dbReference type="Proteomes" id="UP000606974"/>
    </source>
</evidence>
<proteinExistence type="predicted"/>
<comment type="caution">
    <text evidence="2">The sequence shown here is derived from an EMBL/GenBank/DDBJ whole genome shotgun (WGS) entry which is preliminary data.</text>
</comment>
<keyword evidence="3" id="KW-1185">Reference proteome</keyword>
<organism evidence="2 3">
    <name type="scientific">Endocarpon pusillum</name>
    <dbReference type="NCBI Taxonomy" id="364733"/>
    <lineage>
        <taxon>Eukaryota</taxon>
        <taxon>Fungi</taxon>
        <taxon>Dikarya</taxon>
        <taxon>Ascomycota</taxon>
        <taxon>Pezizomycotina</taxon>
        <taxon>Eurotiomycetes</taxon>
        <taxon>Chaetothyriomycetidae</taxon>
        <taxon>Verrucariales</taxon>
        <taxon>Verrucariaceae</taxon>
        <taxon>Endocarpon</taxon>
    </lineage>
</organism>
<dbReference type="Proteomes" id="UP000606974">
    <property type="component" value="Unassembled WGS sequence"/>
</dbReference>
<evidence type="ECO:0000256" key="1">
    <source>
        <dbReference type="SAM" id="MobiDB-lite"/>
    </source>
</evidence>
<reference evidence="2" key="1">
    <citation type="submission" date="2020-02" db="EMBL/GenBank/DDBJ databases">
        <authorList>
            <person name="Palmer J.M."/>
        </authorList>
    </citation>
    <scope>NUCLEOTIDE SEQUENCE</scope>
    <source>
        <strain evidence="2">EPUS1.4</strain>
        <tissue evidence="2">Thallus</tissue>
    </source>
</reference>
<dbReference type="AlphaFoldDB" id="A0A8H7E7Y3"/>
<feature type="compositionally biased region" description="Polar residues" evidence="1">
    <location>
        <begin position="31"/>
        <end position="55"/>
    </location>
</feature>
<gene>
    <name evidence="2" type="ORF">GJ744_006917</name>
</gene>
<feature type="compositionally biased region" description="Low complexity" evidence="1">
    <location>
        <begin position="56"/>
        <end position="70"/>
    </location>
</feature>
<feature type="compositionally biased region" description="Polar residues" evidence="1">
    <location>
        <begin position="71"/>
        <end position="92"/>
    </location>
</feature>
<evidence type="ECO:0000313" key="2">
    <source>
        <dbReference type="EMBL" id="KAF7510221.1"/>
    </source>
</evidence>